<feature type="compositionally biased region" description="Basic and acidic residues" evidence="1">
    <location>
        <begin position="9"/>
        <end position="25"/>
    </location>
</feature>
<feature type="region of interest" description="Disordered" evidence="1">
    <location>
        <begin position="1"/>
        <end position="25"/>
    </location>
</feature>
<dbReference type="EMBL" id="OZ019896">
    <property type="protein sequence ID" value="CAK9222751.1"/>
    <property type="molecule type" value="Genomic_DNA"/>
</dbReference>
<evidence type="ECO:0000256" key="1">
    <source>
        <dbReference type="SAM" id="MobiDB-lite"/>
    </source>
</evidence>
<organism evidence="2 3">
    <name type="scientific">Sphagnum troendelagicum</name>
    <dbReference type="NCBI Taxonomy" id="128251"/>
    <lineage>
        <taxon>Eukaryota</taxon>
        <taxon>Viridiplantae</taxon>
        <taxon>Streptophyta</taxon>
        <taxon>Embryophyta</taxon>
        <taxon>Bryophyta</taxon>
        <taxon>Sphagnophytina</taxon>
        <taxon>Sphagnopsida</taxon>
        <taxon>Sphagnales</taxon>
        <taxon>Sphagnaceae</taxon>
        <taxon>Sphagnum</taxon>
    </lineage>
</organism>
<dbReference type="Proteomes" id="UP001497512">
    <property type="component" value="Chromosome 4"/>
</dbReference>
<name>A0ABP0UIR0_9BRYO</name>
<accession>A0ABP0UIR0</accession>
<keyword evidence="3" id="KW-1185">Reference proteome</keyword>
<protein>
    <submittedName>
        <fullName evidence="2">Uncharacterized protein</fullName>
    </submittedName>
</protein>
<reference evidence="2" key="1">
    <citation type="submission" date="2024-02" db="EMBL/GenBank/DDBJ databases">
        <authorList>
            <consortium name="ELIXIR-Norway"/>
            <consortium name="Elixir Norway"/>
        </authorList>
    </citation>
    <scope>NUCLEOTIDE SEQUENCE</scope>
</reference>
<evidence type="ECO:0000313" key="2">
    <source>
        <dbReference type="EMBL" id="CAK9222751.1"/>
    </source>
</evidence>
<proteinExistence type="predicted"/>
<sequence length="93" mass="10222">MRKASRTNVEPERRRRTRVEEERASPCRWHDGLLLPLQNGAGGEMKGNVPGFLGLPLILHSFSGDPPCALAGNRRRCSKKQMTPGDNGNDVVG</sequence>
<feature type="region of interest" description="Disordered" evidence="1">
    <location>
        <begin position="74"/>
        <end position="93"/>
    </location>
</feature>
<evidence type="ECO:0000313" key="3">
    <source>
        <dbReference type="Proteomes" id="UP001497512"/>
    </source>
</evidence>
<gene>
    <name evidence="2" type="ORF">CSSPTR1EN2_LOCUS16370</name>
</gene>